<evidence type="ECO:0000256" key="3">
    <source>
        <dbReference type="ARBA" id="ARBA00008870"/>
    </source>
</evidence>
<comment type="catalytic activity">
    <reaction evidence="11">
        <text>N-terminal L-seryl-[histone H4] + acetyl-CoA = N-terminal N(alpha)-acetyl-L-seryl-[histone H4] + CoA + H(+)</text>
        <dbReference type="Rhea" id="RHEA:50596"/>
        <dbReference type="Rhea" id="RHEA-COMP:12740"/>
        <dbReference type="Rhea" id="RHEA-COMP:12743"/>
        <dbReference type="ChEBI" id="CHEBI:15378"/>
        <dbReference type="ChEBI" id="CHEBI:57287"/>
        <dbReference type="ChEBI" id="CHEBI:57288"/>
        <dbReference type="ChEBI" id="CHEBI:64738"/>
        <dbReference type="ChEBI" id="CHEBI:83690"/>
        <dbReference type="EC" id="2.3.1.257"/>
    </reaction>
</comment>
<keyword evidence="9" id="KW-0012">Acyltransferase</keyword>
<dbReference type="EC" id="2.3.1.257" evidence="4"/>
<evidence type="ECO:0000256" key="4">
    <source>
        <dbReference type="ARBA" id="ARBA00012950"/>
    </source>
</evidence>
<evidence type="ECO:0000256" key="11">
    <source>
        <dbReference type="ARBA" id="ARBA00049524"/>
    </source>
</evidence>
<dbReference type="GO" id="GO:1990189">
    <property type="term" value="F:protein N-terminal-serine acetyltransferase activity"/>
    <property type="evidence" value="ECO:0007669"/>
    <property type="project" value="UniProtKB-EC"/>
</dbReference>
<organism evidence="15">
    <name type="scientific">Hydatigena taeniaeformis</name>
    <name type="common">Feline tapeworm</name>
    <name type="synonym">Taenia taeniaeformis</name>
    <dbReference type="NCBI Taxonomy" id="6205"/>
    <lineage>
        <taxon>Eukaryota</taxon>
        <taxon>Metazoa</taxon>
        <taxon>Spiralia</taxon>
        <taxon>Lophotrochozoa</taxon>
        <taxon>Platyhelminthes</taxon>
        <taxon>Cestoda</taxon>
        <taxon>Eucestoda</taxon>
        <taxon>Cyclophyllidea</taxon>
        <taxon>Taeniidae</taxon>
        <taxon>Hydatigera</taxon>
    </lineage>
</organism>
<evidence type="ECO:0000259" key="12">
    <source>
        <dbReference type="Pfam" id="PF00583"/>
    </source>
</evidence>
<evidence type="ECO:0000256" key="5">
    <source>
        <dbReference type="ARBA" id="ARBA00015043"/>
    </source>
</evidence>
<comment type="subcellular location">
    <subcellularLocation>
        <location evidence="2">Cytoplasm</location>
    </subcellularLocation>
    <subcellularLocation>
        <location evidence="1">Nucleus</location>
    </subcellularLocation>
</comment>
<evidence type="ECO:0000313" key="13">
    <source>
        <dbReference type="EMBL" id="VDM16939.1"/>
    </source>
</evidence>
<evidence type="ECO:0000256" key="1">
    <source>
        <dbReference type="ARBA" id="ARBA00004123"/>
    </source>
</evidence>
<keyword evidence="6" id="KW-0963">Cytoplasm</keyword>
<dbReference type="Pfam" id="PF00583">
    <property type="entry name" value="Acetyltransf_1"/>
    <property type="match status" value="1"/>
</dbReference>
<dbReference type="EMBL" id="UYWX01000089">
    <property type="protein sequence ID" value="VDM16939.1"/>
    <property type="molecule type" value="Genomic_DNA"/>
</dbReference>
<dbReference type="SUPFAM" id="SSF55729">
    <property type="entry name" value="Acyl-CoA N-acyltransferases (Nat)"/>
    <property type="match status" value="1"/>
</dbReference>
<sequence length="191" mass="22206">MSRISDVRTIVETANQFSGCELLNKTFHTDSYVTIDCCCCSFVIKCFWPPELTPNYKERIFSILEKNMKEFYMKSSWGWNGRNKFHELFSAESRLLLLKSHCDSVDTRRPVLYCYEIQLLEEVRGMKLGHKLLNVLYTIAANNQMTRVMLTVFKFNSLAHTFFTKNGFKTDISDPSLHGQSVDYSILSRPP</sequence>
<keyword evidence="8" id="KW-0539">Nucleus</keyword>
<evidence type="ECO:0000313" key="14">
    <source>
        <dbReference type="Proteomes" id="UP000274429"/>
    </source>
</evidence>
<protein>
    <recommendedName>
        <fullName evidence="5">N-alpha-acetyltransferase 40</fullName>
        <ecNumber evidence="4">2.3.1.257</ecNumber>
    </recommendedName>
</protein>
<dbReference type="STRING" id="6205.A0A0R3WJB4"/>
<dbReference type="Proteomes" id="UP000274429">
    <property type="component" value="Unassembled WGS sequence"/>
</dbReference>
<reference evidence="13 14" key="2">
    <citation type="submission" date="2018-11" db="EMBL/GenBank/DDBJ databases">
        <authorList>
            <consortium name="Pathogen Informatics"/>
        </authorList>
    </citation>
    <scope>NUCLEOTIDE SEQUENCE [LARGE SCALE GENOMIC DNA]</scope>
</reference>
<keyword evidence="7" id="KW-0808">Transferase</keyword>
<evidence type="ECO:0000313" key="15">
    <source>
        <dbReference type="WBParaSite" id="TTAC_0000075301-mRNA-1"/>
    </source>
</evidence>
<dbReference type="AlphaFoldDB" id="A0A0R3WJB4"/>
<accession>A0A0R3WJB4</accession>
<evidence type="ECO:0000256" key="2">
    <source>
        <dbReference type="ARBA" id="ARBA00004496"/>
    </source>
</evidence>
<evidence type="ECO:0000256" key="7">
    <source>
        <dbReference type="ARBA" id="ARBA00022679"/>
    </source>
</evidence>
<dbReference type="GO" id="GO:0005737">
    <property type="term" value="C:cytoplasm"/>
    <property type="evidence" value="ECO:0007669"/>
    <property type="project" value="UniProtKB-SubCell"/>
</dbReference>
<keyword evidence="14" id="KW-1185">Reference proteome</keyword>
<evidence type="ECO:0000256" key="6">
    <source>
        <dbReference type="ARBA" id="ARBA00022490"/>
    </source>
</evidence>
<dbReference type="InterPro" id="IPR016181">
    <property type="entry name" value="Acyl_CoA_acyltransferase"/>
</dbReference>
<dbReference type="GO" id="GO:0010485">
    <property type="term" value="F:histone H4 acetyltransferase activity"/>
    <property type="evidence" value="ECO:0007669"/>
    <property type="project" value="InterPro"/>
</dbReference>
<dbReference type="PANTHER" id="PTHR20531:SF1">
    <property type="entry name" value="N-ALPHA-ACETYLTRANSFERASE 40"/>
    <property type="match status" value="1"/>
</dbReference>
<dbReference type="InterPro" id="IPR039949">
    <property type="entry name" value="NAA40"/>
</dbReference>
<gene>
    <name evidence="13" type="ORF">TTAC_LOCUS754</name>
</gene>
<comment type="similarity">
    <text evidence="3">Belongs to the acetyltransferase family. NAA40 subfamily.</text>
</comment>
<dbReference type="InterPro" id="IPR000182">
    <property type="entry name" value="GNAT_dom"/>
</dbReference>
<dbReference type="Gene3D" id="3.40.630.30">
    <property type="match status" value="1"/>
</dbReference>
<proteinExistence type="inferred from homology"/>
<evidence type="ECO:0000256" key="9">
    <source>
        <dbReference type="ARBA" id="ARBA00023315"/>
    </source>
</evidence>
<dbReference type="GO" id="GO:0043998">
    <property type="term" value="F:histone H2A acetyltransferase activity"/>
    <property type="evidence" value="ECO:0007669"/>
    <property type="project" value="InterPro"/>
</dbReference>
<evidence type="ECO:0000256" key="10">
    <source>
        <dbReference type="ARBA" id="ARBA00047821"/>
    </source>
</evidence>
<feature type="domain" description="N-acetyltransferase" evidence="12">
    <location>
        <begin position="108"/>
        <end position="168"/>
    </location>
</feature>
<dbReference type="GO" id="GO:0005634">
    <property type="term" value="C:nucleus"/>
    <property type="evidence" value="ECO:0007669"/>
    <property type="project" value="UniProtKB-SubCell"/>
</dbReference>
<dbReference type="WBParaSite" id="TTAC_0000075301-mRNA-1">
    <property type="protein sequence ID" value="TTAC_0000075301-mRNA-1"/>
    <property type="gene ID" value="TTAC_0000075301"/>
</dbReference>
<evidence type="ECO:0000256" key="8">
    <source>
        <dbReference type="ARBA" id="ARBA00023242"/>
    </source>
</evidence>
<dbReference type="OrthoDB" id="424551at2759"/>
<comment type="catalytic activity">
    <reaction evidence="10">
        <text>N-terminal L-seryl-[histone H2A] + acetyl-CoA = N-terminal N(alpha)-acetyl-L-seryl-[histone H2A] + CoA + H(+)</text>
        <dbReference type="Rhea" id="RHEA:50600"/>
        <dbReference type="Rhea" id="RHEA-COMP:12742"/>
        <dbReference type="Rhea" id="RHEA-COMP:12744"/>
        <dbReference type="ChEBI" id="CHEBI:15378"/>
        <dbReference type="ChEBI" id="CHEBI:57287"/>
        <dbReference type="ChEBI" id="CHEBI:57288"/>
        <dbReference type="ChEBI" id="CHEBI:64738"/>
        <dbReference type="ChEBI" id="CHEBI:83690"/>
        <dbReference type="EC" id="2.3.1.257"/>
    </reaction>
</comment>
<dbReference type="PANTHER" id="PTHR20531">
    <property type="entry name" value="N-ALPHA-ACETYLTRANSFERASE 40"/>
    <property type="match status" value="1"/>
</dbReference>
<name>A0A0R3WJB4_HYDTA</name>
<reference evidence="15" key="1">
    <citation type="submission" date="2016-04" db="UniProtKB">
        <authorList>
            <consortium name="WormBaseParasite"/>
        </authorList>
    </citation>
    <scope>IDENTIFICATION</scope>
</reference>